<dbReference type="Proteomes" id="UP000297465">
    <property type="component" value="Unassembled WGS sequence"/>
</dbReference>
<name>A0ABY2LU72_9LEPT</name>
<keyword evidence="2" id="KW-0812">Transmembrane</keyword>
<sequence>MLKEEELEEDFLSEEENEIQEILLEDEDDLFDEDGDEEHSKVNRKQVLTLIGIAFISFLVFTLFIFPLNEIVRSVLIKTGKETGIFLDAKEIHFPVIGRKSFDSFIASFPSGTSVKAEEISLGISLFGLLQSRLEGDANIGYFSFEGSEWAMSIQTLDIPLRLSPIDDKITKWNGEGEIDLSGGKIKESAEIPFLGSLKGTDIRKANIVFKIRSGKLLLERGSLESSLAKFQFQGVIRLSDTLSFSQLDLKVCFTLTEKFAQERQDLVGMVALLPQEGGKTCIPIRGTFSSPKVDLPNLNQLGGSTPKTEDTSIEPAPVP</sequence>
<accession>A0ABY2LU72</accession>
<evidence type="ECO:0000256" key="1">
    <source>
        <dbReference type="SAM" id="MobiDB-lite"/>
    </source>
</evidence>
<feature type="compositionally biased region" description="Polar residues" evidence="1">
    <location>
        <begin position="298"/>
        <end position="307"/>
    </location>
</feature>
<evidence type="ECO:0000256" key="2">
    <source>
        <dbReference type="SAM" id="Phobius"/>
    </source>
</evidence>
<feature type="region of interest" description="Disordered" evidence="1">
    <location>
        <begin position="294"/>
        <end position="320"/>
    </location>
</feature>
<evidence type="ECO:0000313" key="3">
    <source>
        <dbReference type="EMBL" id="TGL05775.1"/>
    </source>
</evidence>
<reference evidence="4" key="1">
    <citation type="journal article" date="2019" name="PLoS Negl. Trop. Dis.">
        <title>Revisiting the worldwide diversity of Leptospira species in the environment.</title>
        <authorList>
            <person name="Vincent A.T."/>
            <person name="Schiettekatte O."/>
            <person name="Bourhy P."/>
            <person name="Veyrier F.J."/>
            <person name="Picardeau M."/>
        </authorList>
    </citation>
    <scope>NUCLEOTIDE SEQUENCE [LARGE SCALE GENOMIC DNA]</scope>
    <source>
        <strain evidence="4">201800278</strain>
    </source>
</reference>
<keyword evidence="2" id="KW-0472">Membrane</keyword>
<comment type="caution">
    <text evidence="3">The sequence shown here is derived from an EMBL/GenBank/DDBJ whole genome shotgun (WGS) entry which is preliminary data.</text>
</comment>
<proteinExistence type="predicted"/>
<protein>
    <submittedName>
        <fullName evidence="3">Type II secretion system protein GspN</fullName>
    </submittedName>
</protein>
<organism evidence="3 4">
    <name type="scientific">Leptospira montravelensis</name>
    <dbReference type="NCBI Taxonomy" id="2484961"/>
    <lineage>
        <taxon>Bacteria</taxon>
        <taxon>Pseudomonadati</taxon>
        <taxon>Spirochaetota</taxon>
        <taxon>Spirochaetia</taxon>
        <taxon>Leptospirales</taxon>
        <taxon>Leptospiraceae</taxon>
        <taxon>Leptospira</taxon>
    </lineage>
</organism>
<dbReference type="NCBIfam" id="TIGR04411">
    <property type="entry name" value="T2SS_GspN_Lepto"/>
    <property type="match status" value="1"/>
</dbReference>
<dbReference type="RefSeq" id="WP_135569585.1">
    <property type="nucleotide sequence ID" value="NZ_RQFN01000011.1"/>
</dbReference>
<keyword evidence="4" id="KW-1185">Reference proteome</keyword>
<dbReference type="EMBL" id="RQFO01000004">
    <property type="protein sequence ID" value="TGL05775.1"/>
    <property type="molecule type" value="Genomic_DNA"/>
</dbReference>
<dbReference type="InterPro" id="IPR030925">
    <property type="entry name" value="T2SS_GspN_Lepto"/>
</dbReference>
<gene>
    <name evidence="3" type="primary">gspN</name>
    <name evidence="3" type="ORF">EHQ31_03400</name>
</gene>
<evidence type="ECO:0000313" key="4">
    <source>
        <dbReference type="Proteomes" id="UP000297465"/>
    </source>
</evidence>
<keyword evidence="2" id="KW-1133">Transmembrane helix</keyword>
<feature type="transmembrane region" description="Helical" evidence="2">
    <location>
        <begin position="47"/>
        <end position="68"/>
    </location>
</feature>